<protein>
    <submittedName>
        <fullName evidence="6">Maturation protein</fullName>
    </submittedName>
</protein>
<dbReference type="GeneID" id="80401026"/>
<keyword evidence="2" id="KW-1161">Viral attachment to host cell</keyword>
<sequence length="374" mass="41553">MPVDTKSSKLTWSFRDYLEGYYQGDVLNATNTHVGSYSTITGYRGPRRSGEMHPCTHTVAQYIASNLDLKAKYPYGRGTTYERFQGQLPLVGDLCCTGQPVIEPSDLDDAITQLRGEIPTDVLGINFLLELPEALTLHSQLSAVFSNRRVKTWNDAGLAYSFGLVPLVSDLGKLFHLSSRISRRIRYLQSIKDDDMTPLRIGVRLSKATSFVVQPKCYYSYLKTRDNGTWSTASLFCHARRTRTLGSSGDRAAAWLDATGFSKVGSSIWEAIPFSFVADWFYPCGRALKVLDTSSFEGCLLADRIGWQDRIVSDIELHGNISVYVCSFPDTVVGHVLGKTYSRSMGLPSTHPISHYGLRQSVLSGMLGVQRLLS</sequence>
<proteinExistence type="inferred from homology"/>
<keyword evidence="1" id="KW-0945">Host-virus interaction</keyword>
<name>A0A8S5L0P6_9VIRU</name>
<reference evidence="6" key="1">
    <citation type="submission" date="2020-09" db="EMBL/GenBank/DDBJ databases">
        <title>Leviviricetes taxonomy.</title>
        <authorList>
            <person name="Stockdale S.R."/>
            <person name="Callanan J."/>
            <person name="Adriaenssens E.M."/>
            <person name="Kuhn J.H."/>
            <person name="Rumnieks J."/>
            <person name="Shkoporov A."/>
            <person name="Draper L.A."/>
            <person name="Ross P."/>
            <person name="Hill C."/>
        </authorList>
    </citation>
    <scope>NUCLEOTIDE SEQUENCE</scope>
</reference>
<dbReference type="EMBL" id="BK013754">
    <property type="protein sequence ID" value="DAD51209.1"/>
    <property type="molecule type" value="Genomic_RNA"/>
</dbReference>
<dbReference type="RefSeq" id="YP_010771320.1">
    <property type="nucleotide sequence ID" value="NC_074554.1"/>
</dbReference>
<dbReference type="Pfam" id="PF03863">
    <property type="entry name" value="Phage_mat-A"/>
    <property type="match status" value="1"/>
</dbReference>
<dbReference type="KEGG" id="vg:80401026"/>
<dbReference type="GO" id="GO:0039666">
    <property type="term" value="P:virion attachment to host cell pilus"/>
    <property type="evidence" value="ECO:0007669"/>
    <property type="project" value="UniProtKB-KW"/>
</dbReference>
<keyword evidence="3" id="KW-1175">Viral attachment to host cell pilus</keyword>
<dbReference type="InterPro" id="IPR005563">
    <property type="entry name" value="A_protein"/>
</dbReference>
<evidence type="ECO:0000256" key="5">
    <source>
        <dbReference type="ARBA" id="ARBA00035110"/>
    </source>
</evidence>
<evidence type="ECO:0000256" key="2">
    <source>
        <dbReference type="ARBA" id="ARBA00022804"/>
    </source>
</evidence>
<evidence type="ECO:0000256" key="1">
    <source>
        <dbReference type="ARBA" id="ARBA00022581"/>
    </source>
</evidence>
<organism evidence="6 7">
    <name type="scientific">ssRNA phage SRR7976325_6</name>
    <dbReference type="NCBI Taxonomy" id="2786721"/>
    <lineage>
        <taxon>Viruses</taxon>
        <taxon>Riboviria</taxon>
        <taxon>Orthornavirae</taxon>
        <taxon>Lenarviricota</taxon>
        <taxon>Leviviricetes</taxon>
        <taxon>Meihzavirus</taxon>
        <taxon>Meihzavirus sp. 'luticola'</taxon>
    </lineage>
</organism>
<evidence type="ECO:0000313" key="6">
    <source>
        <dbReference type="EMBL" id="DAD51209.1"/>
    </source>
</evidence>
<evidence type="ECO:0000256" key="4">
    <source>
        <dbReference type="ARBA" id="ARBA00023296"/>
    </source>
</evidence>
<evidence type="ECO:0000313" key="7">
    <source>
        <dbReference type="Proteomes" id="UP000681360"/>
    </source>
</evidence>
<keyword evidence="3" id="KW-0946">Virion</keyword>
<dbReference type="Proteomes" id="UP000681360">
    <property type="component" value="Segment"/>
</dbReference>
<keyword evidence="4" id="KW-1160">Virus entry into host cell</keyword>
<gene>
    <name evidence="6" type="primary">SRR7976325_6_1</name>
</gene>
<comment type="similarity">
    <text evidence="5">Belongs to the Leviviricetes maturation protein family.</text>
</comment>
<evidence type="ECO:0000256" key="3">
    <source>
        <dbReference type="ARBA" id="ARBA00023104"/>
    </source>
</evidence>
<accession>A0A8S5L0P6</accession>